<keyword evidence="3" id="KW-1185">Reference proteome</keyword>
<evidence type="ECO:0000313" key="3">
    <source>
        <dbReference type="Proteomes" id="UP000292695"/>
    </source>
</evidence>
<evidence type="ECO:0000256" key="1">
    <source>
        <dbReference type="SAM" id="MobiDB-lite"/>
    </source>
</evidence>
<feature type="region of interest" description="Disordered" evidence="1">
    <location>
        <begin position="24"/>
        <end position="81"/>
    </location>
</feature>
<sequence>MRRARRLAACNFWHTRGTDLRIAGTAEGRRTVALPRGSSTPGGASRRRLPGARPEVRTKVRWDSHVRRPHGGRSTGDLAPDHLQRLHDALVQQPPAHHRK</sequence>
<name>A0A4R0ITZ6_9ACTN</name>
<dbReference type="AlphaFoldDB" id="A0A4R0ITZ6"/>
<proteinExistence type="predicted"/>
<reference evidence="2 3" key="1">
    <citation type="submission" date="2019-02" db="EMBL/GenBank/DDBJ databases">
        <title>Kribbella capetownensis sp. nov. and Kribbella speibonae sp. nov., isolated from soil.</title>
        <authorList>
            <person name="Curtis S.M."/>
            <person name="Norton I."/>
            <person name="Everest G.J."/>
            <person name="Meyers P.R."/>
        </authorList>
    </citation>
    <scope>NUCLEOTIDE SEQUENCE [LARGE SCALE GENOMIC DNA]</scope>
    <source>
        <strain evidence="2 3">DSM 27082</strain>
    </source>
</reference>
<protein>
    <submittedName>
        <fullName evidence="2">Uncharacterized protein</fullName>
    </submittedName>
</protein>
<gene>
    <name evidence="2" type="ORF">E0H50_13530</name>
</gene>
<accession>A0A4R0ITZ6</accession>
<organism evidence="2 3">
    <name type="scientific">Kribbella sindirgiensis</name>
    <dbReference type="NCBI Taxonomy" id="1124744"/>
    <lineage>
        <taxon>Bacteria</taxon>
        <taxon>Bacillati</taxon>
        <taxon>Actinomycetota</taxon>
        <taxon>Actinomycetes</taxon>
        <taxon>Propionibacteriales</taxon>
        <taxon>Kribbellaceae</taxon>
        <taxon>Kribbella</taxon>
    </lineage>
</organism>
<dbReference type="EMBL" id="SJKA01000004">
    <property type="protein sequence ID" value="TCC34908.1"/>
    <property type="molecule type" value="Genomic_DNA"/>
</dbReference>
<dbReference type="Proteomes" id="UP000292695">
    <property type="component" value="Unassembled WGS sequence"/>
</dbReference>
<comment type="caution">
    <text evidence="2">The sequence shown here is derived from an EMBL/GenBank/DDBJ whole genome shotgun (WGS) entry which is preliminary data.</text>
</comment>
<evidence type="ECO:0000313" key="2">
    <source>
        <dbReference type="EMBL" id="TCC34908.1"/>
    </source>
</evidence>
<feature type="compositionally biased region" description="Basic and acidic residues" evidence="1">
    <location>
        <begin position="54"/>
        <end position="66"/>
    </location>
</feature>